<dbReference type="AlphaFoldDB" id="A0ABD3MEM8"/>
<comment type="caution">
    <text evidence="7">The sequence shown here is derived from an EMBL/GenBank/DDBJ whole genome shotgun (WGS) entry which is preliminary data.</text>
</comment>
<sequence>MPDSWISLSVRLLMTFVVALTTPLVVVPCGELIEGKLGMAADDEDDGRQQRRSMLDPERVVVRVAICLSCMAFSGYVPNGFVDLVSFIGCFCGATTGFVLPPLFRLKLSSKGKPWSSERLCDVVALVLAVVAISIASVLTLCELFWKVTTK</sequence>
<name>A0ABD3MEM8_9STRA</name>
<feature type="transmembrane region" description="Helical" evidence="5">
    <location>
        <begin position="12"/>
        <end position="33"/>
    </location>
</feature>
<dbReference type="GO" id="GO:0016020">
    <property type="term" value="C:membrane"/>
    <property type="evidence" value="ECO:0007669"/>
    <property type="project" value="UniProtKB-SubCell"/>
</dbReference>
<evidence type="ECO:0000313" key="7">
    <source>
        <dbReference type="EMBL" id="KAL3762378.1"/>
    </source>
</evidence>
<organism evidence="7 8">
    <name type="scientific">Stephanodiscus triporus</name>
    <dbReference type="NCBI Taxonomy" id="2934178"/>
    <lineage>
        <taxon>Eukaryota</taxon>
        <taxon>Sar</taxon>
        <taxon>Stramenopiles</taxon>
        <taxon>Ochrophyta</taxon>
        <taxon>Bacillariophyta</taxon>
        <taxon>Coscinodiscophyceae</taxon>
        <taxon>Thalassiosirophycidae</taxon>
        <taxon>Stephanodiscales</taxon>
        <taxon>Stephanodiscaceae</taxon>
        <taxon>Stephanodiscus</taxon>
    </lineage>
</organism>
<comment type="subcellular location">
    <subcellularLocation>
        <location evidence="1">Membrane</location>
        <topology evidence="1">Multi-pass membrane protein</topology>
    </subcellularLocation>
</comment>
<gene>
    <name evidence="7" type="ORF">ACHAW5_000640</name>
</gene>
<dbReference type="EMBL" id="JALLAZ020001829">
    <property type="protein sequence ID" value="KAL3762378.1"/>
    <property type="molecule type" value="Genomic_DNA"/>
</dbReference>
<dbReference type="Pfam" id="PF01490">
    <property type="entry name" value="Aa_trans"/>
    <property type="match status" value="1"/>
</dbReference>
<evidence type="ECO:0000256" key="4">
    <source>
        <dbReference type="ARBA" id="ARBA00023136"/>
    </source>
</evidence>
<dbReference type="PANTHER" id="PTHR22950">
    <property type="entry name" value="AMINO ACID TRANSPORTER"/>
    <property type="match status" value="1"/>
</dbReference>
<keyword evidence="8" id="KW-1185">Reference proteome</keyword>
<keyword evidence="3 5" id="KW-1133">Transmembrane helix</keyword>
<dbReference type="InterPro" id="IPR013057">
    <property type="entry name" value="AA_transpt_TM"/>
</dbReference>
<evidence type="ECO:0000256" key="3">
    <source>
        <dbReference type="ARBA" id="ARBA00022989"/>
    </source>
</evidence>
<keyword evidence="2 5" id="KW-0812">Transmembrane</keyword>
<feature type="domain" description="Amino acid transporter transmembrane" evidence="6">
    <location>
        <begin position="2"/>
        <end position="134"/>
    </location>
</feature>
<evidence type="ECO:0000313" key="8">
    <source>
        <dbReference type="Proteomes" id="UP001530315"/>
    </source>
</evidence>
<keyword evidence="4 5" id="KW-0472">Membrane</keyword>
<reference evidence="7 8" key="1">
    <citation type="submission" date="2024-10" db="EMBL/GenBank/DDBJ databases">
        <title>Updated reference genomes for cyclostephanoid diatoms.</title>
        <authorList>
            <person name="Roberts W.R."/>
            <person name="Alverson A.J."/>
        </authorList>
    </citation>
    <scope>NUCLEOTIDE SEQUENCE [LARGE SCALE GENOMIC DNA]</scope>
    <source>
        <strain evidence="7 8">AJA276-08</strain>
    </source>
</reference>
<feature type="transmembrane region" description="Helical" evidence="5">
    <location>
        <begin position="124"/>
        <end position="146"/>
    </location>
</feature>
<dbReference type="Proteomes" id="UP001530315">
    <property type="component" value="Unassembled WGS sequence"/>
</dbReference>
<proteinExistence type="predicted"/>
<evidence type="ECO:0000259" key="6">
    <source>
        <dbReference type="Pfam" id="PF01490"/>
    </source>
</evidence>
<protein>
    <recommendedName>
        <fullName evidence="6">Amino acid transporter transmembrane domain-containing protein</fullName>
    </recommendedName>
</protein>
<evidence type="ECO:0000256" key="1">
    <source>
        <dbReference type="ARBA" id="ARBA00004141"/>
    </source>
</evidence>
<accession>A0ABD3MEM8</accession>
<evidence type="ECO:0000256" key="5">
    <source>
        <dbReference type="SAM" id="Phobius"/>
    </source>
</evidence>
<evidence type="ECO:0000256" key="2">
    <source>
        <dbReference type="ARBA" id="ARBA00022692"/>
    </source>
</evidence>
<feature type="transmembrane region" description="Helical" evidence="5">
    <location>
        <begin position="84"/>
        <end position="104"/>
    </location>
</feature>
<feature type="transmembrane region" description="Helical" evidence="5">
    <location>
        <begin position="60"/>
        <end position="78"/>
    </location>
</feature>